<dbReference type="AlphaFoldDB" id="A0A915JMX1"/>
<evidence type="ECO:0000256" key="1">
    <source>
        <dbReference type="SAM" id="MobiDB-lite"/>
    </source>
</evidence>
<name>A0A915JMX1_ROMCU</name>
<keyword evidence="2" id="KW-1185">Reference proteome</keyword>
<dbReference type="WBParaSite" id="nRc.2.0.1.t27321-RA">
    <property type="protein sequence ID" value="nRc.2.0.1.t27321-RA"/>
    <property type="gene ID" value="nRc.2.0.1.g27321"/>
</dbReference>
<feature type="region of interest" description="Disordered" evidence="1">
    <location>
        <begin position="1"/>
        <end position="37"/>
    </location>
</feature>
<feature type="compositionally biased region" description="Low complexity" evidence="1">
    <location>
        <begin position="1"/>
        <end position="22"/>
    </location>
</feature>
<evidence type="ECO:0000313" key="2">
    <source>
        <dbReference type="Proteomes" id="UP000887565"/>
    </source>
</evidence>
<reference evidence="3" key="1">
    <citation type="submission" date="2022-11" db="UniProtKB">
        <authorList>
            <consortium name="WormBaseParasite"/>
        </authorList>
    </citation>
    <scope>IDENTIFICATION</scope>
</reference>
<proteinExistence type="predicted"/>
<sequence>MSDSLVSDSQVSDSQVSDSQTSLESVEAPSSSIGLGSSRSISSVVFLAPCGGGPINWQTSSYVSD</sequence>
<dbReference type="Proteomes" id="UP000887565">
    <property type="component" value="Unplaced"/>
</dbReference>
<protein>
    <submittedName>
        <fullName evidence="3">Uncharacterized protein</fullName>
    </submittedName>
</protein>
<evidence type="ECO:0000313" key="3">
    <source>
        <dbReference type="WBParaSite" id="nRc.2.0.1.t27321-RA"/>
    </source>
</evidence>
<organism evidence="2 3">
    <name type="scientific">Romanomermis culicivorax</name>
    <name type="common">Nematode worm</name>
    <dbReference type="NCBI Taxonomy" id="13658"/>
    <lineage>
        <taxon>Eukaryota</taxon>
        <taxon>Metazoa</taxon>
        <taxon>Ecdysozoa</taxon>
        <taxon>Nematoda</taxon>
        <taxon>Enoplea</taxon>
        <taxon>Dorylaimia</taxon>
        <taxon>Mermithida</taxon>
        <taxon>Mermithoidea</taxon>
        <taxon>Mermithidae</taxon>
        <taxon>Romanomermis</taxon>
    </lineage>
</organism>
<accession>A0A915JMX1</accession>